<dbReference type="AlphaFoldDB" id="A0A3S0HGF4"/>
<evidence type="ECO:0000256" key="1">
    <source>
        <dbReference type="SAM" id="Phobius"/>
    </source>
</evidence>
<evidence type="ECO:0000313" key="3">
    <source>
        <dbReference type="Proteomes" id="UP000274907"/>
    </source>
</evidence>
<dbReference type="InterPro" id="IPR025327">
    <property type="entry name" value="DUF4233"/>
</dbReference>
<dbReference type="Proteomes" id="UP000274907">
    <property type="component" value="Unassembled WGS sequence"/>
</dbReference>
<sequence length="143" mass="15987">MSPTPADQPEYSPLGPGHAPEKDPLKGIRGVMSGTLILEAITILLSLTVILKVDEGSHWTTGNWVFITAVGLAHVVMAFLQRFQWALPVSMTLQVVLLVGGFFVHYSVAIIAVIFIIVWWYLLHLRSTLIERMKRGWLTTQHI</sequence>
<feature type="transmembrane region" description="Helical" evidence="1">
    <location>
        <begin position="95"/>
        <end position="123"/>
    </location>
</feature>
<comment type="caution">
    <text evidence="2">The sequence shown here is derived from an EMBL/GenBank/DDBJ whole genome shotgun (WGS) entry which is preliminary data.</text>
</comment>
<name>A0A3S0HGF4_9CORY</name>
<keyword evidence="1" id="KW-0472">Membrane</keyword>
<proteinExistence type="predicted"/>
<feature type="transmembrane region" description="Helical" evidence="1">
    <location>
        <begin position="31"/>
        <end position="51"/>
    </location>
</feature>
<dbReference type="Pfam" id="PF14017">
    <property type="entry name" value="DUF4233"/>
    <property type="match status" value="1"/>
</dbReference>
<dbReference type="EMBL" id="RXHJ01000011">
    <property type="protein sequence ID" value="RSZ62336.1"/>
    <property type="molecule type" value="Genomic_DNA"/>
</dbReference>
<accession>A0A3S0HGF4</accession>
<evidence type="ECO:0000313" key="2">
    <source>
        <dbReference type="EMBL" id="RSZ62336.1"/>
    </source>
</evidence>
<keyword evidence="1" id="KW-0812">Transmembrane</keyword>
<protein>
    <submittedName>
        <fullName evidence="2">DUF4233 domain-containing protein</fullName>
    </submittedName>
</protein>
<dbReference type="RefSeq" id="WP_126121065.1">
    <property type="nucleotide sequence ID" value="NZ_RXHJ01000011.1"/>
</dbReference>
<reference evidence="2 3" key="1">
    <citation type="submission" date="2018-12" db="EMBL/GenBank/DDBJ databases">
        <title>YIM 101343 draft genome.</title>
        <authorList>
            <person name="Chen X."/>
        </authorList>
    </citation>
    <scope>NUCLEOTIDE SEQUENCE [LARGE SCALE GENOMIC DNA]</scope>
    <source>
        <strain evidence="2 3">YIM 101343</strain>
    </source>
</reference>
<organism evidence="2 3">
    <name type="scientific">Corynebacterium hylobatis</name>
    <dbReference type="NCBI Taxonomy" id="1859290"/>
    <lineage>
        <taxon>Bacteria</taxon>
        <taxon>Bacillati</taxon>
        <taxon>Actinomycetota</taxon>
        <taxon>Actinomycetes</taxon>
        <taxon>Mycobacteriales</taxon>
        <taxon>Corynebacteriaceae</taxon>
        <taxon>Corynebacterium</taxon>
    </lineage>
</organism>
<feature type="transmembrane region" description="Helical" evidence="1">
    <location>
        <begin position="63"/>
        <end position="83"/>
    </location>
</feature>
<gene>
    <name evidence="2" type="ORF">EAH68_09325</name>
</gene>
<keyword evidence="3" id="KW-1185">Reference proteome</keyword>
<keyword evidence="1" id="KW-1133">Transmembrane helix</keyword>
<dbReference type="OrthoDB" id="4773077at2"/>